<dbReference type="Proteomes" id="UP000004828">
    <property type="component" value="Unassembled WGS sequence"/>
</dbReference>
<evidence type="ECO:0000313" key="1">
    <source>
        <dbReference type="EMBL" id="EEV00562.1"/>
    </source>
</evidence>
<evidence type="ECO:0008006" key="3">
    <source>
        <dbReference type="Google" id="ProtNLM"/>
    </source>
</evidence>
<comment type="caution">
    <text evidence="1">The sequence shown here is derived from an EMBL/GenBank/DDBJ whole genome shotgun (WGS) entry which is preliminary data.</text>
</comment>
<dbReference type="HOGENOM" id="CLU_693809_0_0_9"/>
<organism evidence="1 2">
    <name type="scientific">Roseburia intestinalis L1-82</name>
    <dbReference type="NCBI Taxonomy" id="536231"/>
    <lineage>
        <taxon>Bacteria</taxon>
        <taxon>Bacillati</taxon>
        <taxon>Bacillota</taxon>
        <taxon>Clostridia</taxon>
        <taxon>Lachnospirales</taxon>
        <taxon>Lachnospiraceae</taxon>
        <taxon>Roseburia</taxon>
    </lineage>
</organism>
<gene>
    <name evidence="1" type="ORF">ROSINTL182_07509</name>
</gene>
<dbReference type="EMBL" id="ABYJ02000111">
    <property type="protein sequence ID" value="EEV00562.1"/>
    <property type="molecule type" value="Genomic_DNA"/>
</dbReference>
<dbReference type="SUPFAM" id="SSF53795">
    <property type="entry name" value="PEP carboxykinase-like"/>
    <property type="match status" value="1"/>
</dbReference>
<proteinExistence type="predicted"/>
<sequence length="404" mass="44960">MERNHNDMKTSDGFVKTTIAGIPYLLPYGQKIADHARSLRLNDSGALLWDTLSLGADKSTLLSVLANYYNTDADMLPQLTSDLDSYLASLKQLGMLSYNAPAENFPPHSDQTDNTFPALFSDDRAPKYYKIGGLCFSWFGPDDLFDTYFKDFSCEAAVADQRIFIITGKPSHLADGTLLLHTTELTIFDVTDTYRFVFGTHWGIHEMRVKKDGSAAVLYCVDADNKDHAENIFHALRFAFLIAAQKQALFVLHSVSIFYQGKAWLFSGSSGTGKSTHANLWANRYHTPVLNGDLNVLGIKNGLPYLYGLPWCGTSETYTTTTYPLGGIVFLKQAPFNRVNSLPPDEQALFLMQRMISPTWTKDLLLKNLAFAETLAPLTKIFRLNCTKNPEAAAVMKAAIDQSI</sequence>
<protein>
    <recommendedName>
        <fullName evidence="3">PqqD family protein</fullName>
    </recommendedName>
</protein>
<name>C7GC74_9FIRM</name>
<dbReference type="AlphaFoldDB" id="C7GC74"/>
<accession>C7GC74</accession>
<evidence type="ECO:0000313" key="2">
    <source>
        <dbReference type="Proteomes" id="UP000004828"/>
    </source>
</evidence>
<reference evidence="1 2" key="1">
    <citation type="submission" date="2009-08" db="EMBL/GenBank/DDBJ databases">
        <authorList>
            <person name="Weinstock G."/>
            <person name="Sodergren E."/>
            <person name="Clifton S."/>
            <person name="Fulton L."/>
            <person name="Fulton B."/>
            <person name="Courtney L."/>
            <person name="Fronick C."/>
            <person name="Harrison M."/>
            <person name="Strong C."/>
            <person name="Farmer C."/>
            <person name="Delahaunty K."/>
            <person name="Markovic C."/>
            <person name="Hall O."/>
            <person name="Minx P."/>
            <person name="Tomlinson C."/>
            <person name="Mitreva M."/>
            <person name="Nelson J."/>
            <person name="Hou S."/>
            <person name="Wollam A."/>
            <person name="Pepin K.H."/>
            <person name="Johnson M."/>
            <person name="Bhonagiri V."/>
            <person name="Nash W.E."/>
            <person name="Warren W."/>
            <person name="Chinwalla A."/>
            <person name="Mardis E.R."/>
            <person name="Wilson R.K."/>
        </authorList>
    </citation>
    <scope>NUCLEOTIDE SEQUENCE [LARGE SCALE GENOMIC DNA]</scope>
    <source>
        <strain evidence="1 2">L1-82</strain>
    </source>
</reference>